<dbReference type="FunFam" id="3.30.70.250:FF:000001">
    <property type="entry name" value="Malonyl CoA-acyl carrier protein transacylase"/>
    <property type="match status" value="1"/>
</dbReference>
<organism evidence="7 8">
    <name type="scientific">Streptacidiphilus fuscans</name>
    <dbReference type="NCBI Taxonomy" id="2789292"/>
    <lineage>
        <taxon>Bacteria</taxon>
        <taxon>Bacillati</taxon>
        <taxon>Actinomycetota</taxon>
        <taxon>Actinomycetes</taxon>
        <taxon>Kitasatosporales</taxon>
        <taxon>Streptomycetaceae</taxon>
        <taxon>Streptacidiphilus</taxon>
    </lineage>
</organism>
<feature type="active site" evidence="5">
    <location>
        <position position="103"/>
    </location>
</feature>
<dbReference type="Pfam" id="PF00698">
    <property type="entry name" value="Acyl_transf_1"/>
    <property type="match status" value="1"/>
</dbReference>
<dbReference type="SUPFAM" id="SSF55048">
    <property type="entry name" value="Probable ACP-binding domain of malonyl-CoA ACP transacylase"/>
    <property type="match status" value="1"/>
</dbReference>
<feature type="active site" evidence="5">
    <location>
        <position position="212"/>
    </location>
</feature>
<dbReference type="InterPro" id="IPR014043">
    <property type="entry name" value="Acyl_transferase_dom"/>
</dbReference>
<evidence type="ECO:0000256" key="2">
    <source>
        <dbReference type="ARBA" id="ARBA00023315"/>
    </source>
</evidence>
<dbReference type="Gene3D" id="3.30.70.250">
    <property type="entry name" value="Malonyl-CoA ACP transacylase, ACP-binding"/>
    <property type="match status" value="1"/>
</dbReference>
<dbReference type="SMART" id="SM00827">
    <property type="entry name" value="PKS_AT"/>
    <property type="match status" value="1"/>
</dbReference>
<reference evidence="7" key="1">
    <citation type="submission" date="2020-11" db="EMBL/GenBank/DDBJ databases">
        <title>Isolation and identification of active actinomycetes.</title>
        <authorList>
            <person name="Yu B."/>
        </authorList>
    </citation>
    <scope>NUCLEOTIDE SEQUENCE</scope>
    <source>
        <strain evidence="7">NEAU-YB345</strain>
    </source>
</reference>
<evidence type="ECO:0000256" key="5">
    <source>
        <dbReference type="PIRSR" id="PIRSR000446-1"/>
    </source>
</evidence>
<dbReference type="SUPFAM" id="SSF52151">
    <property type="entry name" value="FabD/lysophospholipase-like"/>
    <property type="match status" value="1"/>
</dbReference>
<comment type="similarity">
    <text evidence="4">Belongs to the fabD family.</text>
</comment>
<evidence type="ECO:0000259" key="6">
    <source>
        <dbReference type="SMART" id="SM00827"/>
    </source>
</evidence>
<keyword evidence="8" id="KW-1185">Reference proteome</keyword>
<evidence type="ECO:0000256" key="4">
    <source>
        <dbReference type="PIRNR" id="PIRNR000446"/>
    </source>
</evidence>
<dbReference type="InterPro" id="IPR016036">
    <property type="entry name" value="Malonyl_transacylase_ACP-bd"/>
</dbReference>
<dbReference type="AlphaFoldDB" id="A0A931B7T4"/>
<dbReference type="Proteomes" id="UP000657385">
    <property type="component" value="Unassembled WGS sequence"/>
</dbReference>
<dbReference type="EC" id="2.3.1.39" evidence="4"/>
<dbReference type="GO" id="GO:0005829">
    <property type="term" value="C:cytosol"/>
    <property type="evidence" value="ECO:0007669"/>
    <property type="project" value="TreeGrafter"/>
</dbReference>
<dbReference type="InterPro" id="IPR004410">
    <property type="entry name" value="Malonyl_CoA-ACP_transAc_FabD"/>
</dbReference>
<name>A0A931B7T4_9ACTN</name>
<accession>A0A931B7T4</accession>
<comment type="caution">
    <text evidence="7">The sequence shown here is derived from an EMBL/GenBank/DDBJ whole genome shotgun (WGS) entry which is preliminary data.</text>
</comment>
<dbReference type="InterPro" id="IPR050858">
    <property type="entry name" value="Mal-CoA-ACP_Trans/PKS_FabD"/>
</dbReference>
<gene>
    <name evidence="7" type="primary">fabD</name>
    <name evidence="7" type="ORF">I2501_21520</name>
</gene>
<dbReference type="RefSeq" id="WP_196195788.1">
    <property type="nucleotide sequence ID" value="NZ_JADPRT010000009.1"/>
</dbReference>
<dbReference type="GO" id="GO:0004314">
    <property type="term" value="F:[acyl-carrier-protein] S-malonyltransferase activity"/>
    <property type="evidence" value="ECO:0007669"/>
    <property type="project" value="UniProtKB-EC"/>
</dbReference>
<evidence type="ECO:0000256" key="3">
    <source>
        <dbReference type="ARBA" id="ARBA00048462"/>
    </source>
</evidence>
<dbReference type="NCBIfam" id="TIGR00128">
    <property type="entry name" value="fabD"/>
    <property type="match status" value="1"/>
</dbReference>
<dbReference type="EMBL" id="JADPRT010000009">
    <property type="protein sequence ID" value="MBF9070606.1"/>
    <property type="molecule type" value="Genomic_DNA"/>
</dbReference>
<comment type="catalytic activity">
    <reaction evidence="3 4">
        <text>holo-[ACP] + malonyl-CoA = malonyl-[ACP] + CoA</text>
        <dbReference type="Rhea" id="RHEA:41792"/>
        <dbReference type="Rhea" id="RHEA-COMP:9623"/>
        <dbReference type="Rhea" id="RHEA-COMP:9685"/>
        <dbReference type="ChEBI" id="CHEBI:57287"/>
        <dbReference type="ChEBI" id="CHEBI:57384"/>
        <dbReference type="ChEBI" id="CHEBI:64479"/>
        <dbReference type="ChEBI" id="CHEBI:78449"/>
        <dbReference type="EC" id="2.3.1.39"/>
    </reaction>
</comment>
<keyword evidence="2 4" id="KW-0012">Acyltransferase</keyword>
<proteinExistence type="inferred from homology"/>
<evidence type="ECO:0000256" key="1">
    <source>
        <dbReference type="ARBA" id="ARBA00022679"/>
    </source>
</evidence>
<feature type="domain" description="Malonyl-CoA:ACP transacylase (MAT)" evidence="6">
    <location>
        <begin position="19"/>
        <end position="315"/>
    </location>
</feature>
<dbReference type="PROSITE" id="PS51257">
    <property type="entry name" value="PROKAR_LIPOPROTEIN"/>
    <property type="match status" value="1"/>
</dbReference>
<dbReference type="GO" id="GO:0006633">
    <property type="term" value="P:fatty acid biosynthetic process"/>
    <property type="evidence" value="ECO:0007669"/>
    <property type="project" value="TreeGrafter"/>
</dbReference>
<sequence length="334" mass="34787">MTGRTGPGGPGTTTGCLAMFPGQGSQRPGMAGHLIDAYPSARELFARADEITGQPLSRICVTGSAAELARTEITQPAIVTTSLAVWELLRAAGYRPAATAGHSLGEYPALVAAGVLSLESALELVQLRGRLMGEVAREVPGAMAAVLGLPAEQVRAACVGAEGVGLVQVANYNEPLQTVISGHSDAVDAAGKAALDAGAEKVVRLDVSAPFHCSLMAAVEEEFTAALAVRPFADPDPHLPVISSVTGAYVRSGEEARELLRRQLTEPVRWVEVLHTAARHPVDAYTEIGPGRVLSGLAGRTLEDVRAHSTGDARRLTKLLGELEQDDSLDPVAS</sequence>
<keyword evidence="1 4" id="KW-0808">Transferase</keyword>
<dbReference type="InterPro" id="IPR016035">
    <property type="entry name" value="Acyl_Trfase/lysoPLipase"/>
</dbReference>
<dbReference type="InterPro" id="IPR024925">
    <property type="entry name" value="Malonyl_CoA-ACP_transAc"/>
</dbReference>
<evidence type="ECO:0000313" key="7">
    <source>
        <dbReference type="EMBL" id="MBF9070606.1"/>
    </source>
</evidence>
<evidence type="ECO:0000313" key="8">
    <source>
        <dbReference type="Proteomes" id="UP000657385"/>
    </source>
</evidence>
<dbReference type="InterPro" id="IPR001227">
    <property type="entry name" value="Ac_transferase_dom_sf"/>
</dbReference>
<dbReference type="Gene3D" id="3.40.366.10">
    <property type="entry name" value="Malonyl-Coenzyme A Acyl Carrier Protein, domain 2"/>
    <property type="match status" value="1"/>
</dbReference>
<dbReference type="PANTHER" id="PTHR42681">
    <property type="entry name" value="MALONYL-COA-ACYL CARRIER PROTEIN TRANSACYLASE, MITOCHONDRIAL"/>
    <property type="match status" value="1"/>
</dbReference>
<protein>
    <recommendedName>
        <fullName evidence="4">Malonyl CoA-acyl carrier protein transacylase</fullName>
        <ecNumber evidence="4">2.3.1.39</ecNumber>
    </recommendedName>
</protein>
<dbReference type="PANTHER" id="PTHR42681:SF1">
    <property type="entry name" value="MALONYL-COA-ACYL CARRIER PROTEIN TRANSACYLASE, MITOCHONDRIAL"/>
    <property type="match status" value="1"/>
</dbReference>
<dbReference type="PIRSF" id="PIRSF000446">
    <property type="entry name" value="Mct"/>
    <property type="match status" value="1"/>
</dbReference>